<dbReference type="EMBL" id="CP034279">
    <property type="protein sequence ID" value="QGV80052.1"/>
    <property type="molecule type" value="Genomic_DNA"/>
</dbReference>
<dbReference type="PANTHER" id="PTHR12704">
    <property type="entry name" value="TRANS-GOLGI PROTEIN GMX33"/>
    <property type="match status" value="1"/>
</dbReference>
<organism evidence="5 6">
    <name type="scientific">Streptomyces ficellus</name>
    <dbReference type="NCBI Taxonomy" id="1977088"/>
    <lineage>
        <taxon>Bacteria</taxon>
        <taxon>Bacillati</taxon>
        <taxon>Actinomycetota</taxon>
        <taxon>Actinomycetes</taxon>
        <taxon>Kitasatosporales</taxon>
        <taxon>Streptomycetaceae</taxon>
        <taxon>Streptomyces</taxon>
    </lineage>
</organism>
<keyword evidence="2" id="KW-0333">Golgi apparatus</keyword>
<dbReference type="GO" id="GO:0043001">
    <property type="term" value="P:Golgi to plasma membrane protein transport"/>
    <property type="evidence" value="ECO:0007669"/>
    <property type="project" value="TreeGrafter"/>
</dbReference>
<name>A0A6I6FIS8_9ACTN</name>
<gene>
    <name evidence="5" type="ORF">EIZ62_18795</name>
</gene>
<dbReference type="PANTHER" id="PTHR12704:SF2">
    <property type="entry name" value="GOLGI PHOSPHOPROTEIN 3 HOMOLOG SAURON"/>
    <property type="match status" value="1"/>
</dbReference>
<keyword evidence="6" id="KW-1185">Reference proteome</keyword>
<dbReference type="KEGG" id="sfic:EIZ62_18795"/>
<evidence type="ECO:0000256" key="4">
    <source>
        <dbReference type="ARBA" id="ARBA00023136"/>
    </source>
</evidence>
<dbReference type="GO" id="GO:0005829">
    <property type="term" value="C:cytosol"/>
    <property type="evidence" value="ECO:0007669"/>
    <property type="project" value="TreeGrafter"/>
</dbReference>
<comment type="subcellular location">
    <subcellularLocation>
        <location evidence="1">Golgi apparatus membrane</location>
        <topology evidence="1">Peripheral membrane protein</topology>
        <orientation evidence="1">Cytoplasmic side</orientation>
    </subcellularLocation>
</comment>
<dbReference type="Proteomes" id="UP000422572">
    <property type="component" value="Chromosome"/>
</dbReference>
<sequence length="220" mass="23496">MSVTLAEEIALLSLDDESGAAKDRQSAGWAVAGGILLELAMAGRVTVADGRLTVTDPTPTGTALLDGRLAQLVEWTARKSPRKVSDWLTKDQSKAVAATAQSLRERGLVTEERSKVLGLFPVRRYPEADGSVEQELRARLTSVVVHATEPDDRTSGLVSLLHAAKLHRIAFPDVPRKLVAPRMAAIAEGQWAGDGVREAIRNMQAAMVAITVATTATVIL</sequence>
<keyword evidence="4" id="KW-0472">Membrane</keyword>
<dbReference type="GO" id="GO:0048194">
    <property type="term" value="P:Golgi vesicle budding"/>
    <property type="evidence" value="ECO:0007669"/>
    <property type="project" value="TreeGrafter"/>
</dbReference>
<dbReference type="GO" id="GO:0070273">
    <property type="term" value="F:phosphatidylinositol-4-phosphate binding"/>
    <property type="evidence" value="ECO:0007669"/>
    <property type="project" value="InterPro"/>
</dbReference>
<dbReference type="RefSeq" id="WP_156693778.1">
    <property type="nucleotide sequence ID" value="NZ_CP034279.1"/>
</dbReference>
<dbReference type="OrthoDB" id="4962633at2"/>
<evidence type="ECO:0000256" key="2">
    <source>
        <dbReference type="ARBA" id="ARBA00023034"/>
    </source>
</evidence>
<dbReference type="InterPro" id="IPR038261">
    <property type="entry name" value="GPP34-like_sf"/>
</dbReference>
<evidence type="ECO:0000313" key="6">
    <source>
        <dbReference type="Proteomes" id="UP000422572"/>
    </source>
</evidence>
<keyword evidence="3" id="KW-0446">Lipid-binding</keyword>
<dbReference type="GO" id="GO:0012505">
    <property type="term" value="C:endomembrane system"/>
    <property type="evidence" value="ECO:0007669"/>
    <property type="project" value="UniProtKB-ARBA"/>
</dbReference>
<dbReference type="GO" id="GO:0007030">
    <property type="term" value="P:Golgi organization"/>
    <property type="evidence" value="ECO:0007669"/>
    <property type="project" value="TreeGrafter"/>
</dbReference>
<dbReference type="AlphaFoldDB" id="A0A6I6FIS8"/>
<evidence type="ECO:0000256" key="3">
    <source>
        <dbReference type="ARBA" id="ARBA00023121"/>
    </source>
</evidence>
<dbReference type="InterPro" id="IPR008628">
    <property type="entry name" value="GPP34-like"/>
</dbReference>
<dbReference type="Gene3D" id="1.10.3630.10">
    <property type="entry name" value="yeast vps74-n-term truncation variant domain like"/>
    <property type="match status" value="1"/>
</dbReference>
<evidence type="ECO:0000313" key="5">
    <source>
        <dbReference type="EMBL" id="QGV80052.1"/>
    </source>
</evidence>
<reference evidence="5 6" key="1">
    <citation type="submission" date="2018-12" db="EMBL/GenBank/DDBJ databases">
        <title>Complete genome sequence of Streptomyces ficellus NRRL8067, the producer of ficellomycin, feldamycin and nojirimycin.</title>
        <authorList>
            <person name="Zhang H."/>
            <person name="Yue R."/>
            <person name="Liu Y."/>
            <person name="Li M."/>
            <person name="Mu H."/>
            <person name="Zhang J."/>
        </authorList>
    </citation>
    <scope>NUCLEOTIDE SEQUENCE [LARGE SCALE GENOMIC DNA]</scope>
    <source>
        <strain evidence="5 6">NRRL 8067</strain>
    </source>
</reference>
<dbReference type="Pfam" id="PF05719">
    <property type="entry name" value="GPP34"/>
    <property type="match status" value="1"/>
</dbReference>
<proteinExistence type="predicted"/>
<protein>
    <submittedName>
        <fullName evidence="5">GPP34 family phosphoprotein</fullName>
    </submittedName>
</protein>
<evidence type="ECO:0000256" key="1">
    <source>
        <dbReference type="ARBA" id="ARBA00004255"/>
    </source>
</evidence>
<dbReference type="GO" id="GO:0006890">
    <property type="term" value="P:retrograde vesicle-mediated transport, Golgi to endoplasmic reticulum"/>
    <property type="evidence" value="ECO:0007669"/>
    <property type="project" value="TreeGrafter"/>
</dbReference>
<accession>A0A6I6FIS8</accession>